<feature type="domain" description="HpcH/HpaI aldolase/citrate lyase" evidence="4">
    <location>
        <begin position="28"/>
        <end position="227"/>
    </location>
</feature>
<dbReference type="InterPro" id="IPR040442">
    <property type="entry name" value="Pyrv_kinase-like_dom_sf"/>
</dbReference>
<proteinExistence type="inferred from homology"/>
<keyword evidence="2" id="KW-0479">Metal-binding</keyword>
<dbReference type="AlphaFoldDB" id="A0A381USU1"/>
<evidence type="ECO:0000259" key="4">
    <source>
        <dbReference type="Pfam" id="PF03328"/>
    </source>
</evidence>
<keyword evidence="3" id="KW-0456">Lyase</keyword>
<dbReference type="GO" id="GO:0016832">
    <property type="term" value="F:aldehyde-lyase activity"/>
    <property type="evidence" value="ECO:0007669"/>
    <property type="project" value="TreeGrafter"/>
</dbReference>
<dbReference type="GO" id="GO:0046872">
    <property type="term" value="F:metal ion binding"/>
    <property type="evidence" value="ECO:0007669"/>
    <property type="project" value="UniProtKB-KW"/>
</dbReference>
<evidence type="ECO:0000256" key="2">
    <source>
        <dbReference type="ARBA" id="ARBA00022723"/>
    </source>
</evidence>
<dbReference type="EMBL" id="UINC01006969">
    <property type="protein sequence ID" value="SVA30698.1"/>
    <property type="molecule type" value="Genomic_DNA"/>
</dbReference>
<dbReference type="InterPro" id="IPR015813">
    <property type="entry name" value="Pyrv/PenolPyrv_kinase-like_dom"/>
</dbReference>
<comment type="similarity">
    <text evidence="1">Belongs to the HpcH/HpaI aldolase family.</text>
</comment>
<dbReference type="Gene3D" id="3.20.20.60">
    <property type="entry name" value="Phosphoenolpyruvate-binding domains"/>
    <property type="match status" value="1"/>
</dbReference>
<dbReference type="SUPFAM" id="SSF51621">
    <property type="entry name" value="Phosphoenolpyruvate/pyruvate domain"/>
    <property type="match status" value="1"/>
</dbReference>
<sequence length="248" mass="27093">MNAVKDMLKSGQTAIGTDGSITSDVRFLANSGFDFLLFDTQHAPVEIKALQPQLAAMRGRTAIPIIRVGENRQDQICYALDQGAKGIIVPMVNTKEEAENMVAWCKYPFEGVRSSAGPRGEWGEFKSYREYMDIVNEHLLIIPMIETQEALDSIDEILSVPGIDVLLVGPSDLSINLDVALDYPNPKYLDALDKIASACKKVGVAPGMYFVPPGIEPSELIAKGFRFFTLPWGGWASKGINDGLAGIR</sequence>
<evidence type="ECO:0000256" key="3">
    <source>
        <dbReference type="ARBA" id="ARBA00023239"/>
    </source>
</evidence>
<dbReference type="InterPro" id="IPR005000">
    <property type="entry name" value="Aldolase/citrate-lyase_domain"/>
</dbReference>
<reference evidence="5" key="1">
    <citation type="submission" date="2018-05" db="EMBL/GenBank/DDBJ databases">
        <authorList>
            <person name="Lanie J.A."/>
            <person name="Ng W.-L."/>
            <person name="Kazmierczak K.M."/>
            <person name="Andrzejewski T.M."/>
            <person name="Davidsen T.M."/>
            <person name="Wayne K.J."/>
            <person name="Tettelin H."/>
            <person name="Glass J.I."/>
            <person name="Rusch D."/>
            <person name="Podicherti R."/>
            <person name="Tsui H.-C.T."/>
            <person name="Winkler M.E."/>
        </authorList>
    </citation>
    <scope>NUCLEOTIDE SEQUENCE</scope>
</reference>
<dbReference type="PANTHER" id="PTHR30502:SF0">
    <property type="entry name" value="PHOSPHOENOLPYRUVATE CARBOXYLASE FAMILY PROTEIN"/>
    <property type="match status" value="1"/>
</dbReference>
<dbReference type="GO" id="GO:0005737">
    <property type="term" value="C:cytoplasm"/>
    <property type="evidence" value="ECO:0007669"/>
    <property type="project" value="TreeGrafter"/>
</dbReference>
<name>A0A381USU1_9ZZZZ</name>
<accession>A0A381USU1</accession>
<protein>
    <recommendedName>
        <fullName evidence="4">HpcH/HpaI aldolase/citrate lyase domain-containing protein</fullName>
    </recommendedName>
</protein>
<dbReference type="PANTHER" id="PTHR30502">
    <property type="entry name" value="2-KETO-3-DEOXY-L-RHAMNONATE ALDOLASE"/>
    <property type="match status" value="1"/>
</dbReference>
<dbReference type="Pfam" id="PF03328">
    <property type="entry name" value="HpcH_HpaI"/>
    <property type="match status" value="1"/>
</dbReference>
<evidence type="ECO:0000313" key="5">
    <source>
        <dbReference type="EMBL" id="SVA30698.1"/>
    </source>
</evidence>
<dbReference type="InterPro" id="IPR050251">
    <property type="entry name" value="HpcH-HpaI_aldolase"/>
</dbReference>
<organism evidence="5">
    <name type="scientific">marine metagenome</name>
    <dbReference type="NCBI Taxonomy" id="408172"/>
    <lineage>
        <taxon>unclassified sequences</taxon>
        <taxon>metagenomes</taxon>
        <taxon>ecological metagenomes</taxon>
    </lineage>
</organism>
<gene>
    <name evidence="5" type="ORF">METZ01_LOCUS83552</name>
</gene>
<evidence type="ECO:0000256" key="1">
    <source>
        <dbReference type="ARBA" id="ARBA00005568"/>
    </source>
</evidence>